<name>A0ABT7E4B9_9NEIS</name>
<organism evidence="2 3">
    <name type="scientific">Parachitinimonas caeni</name>
    <dbReference type="NCBI Taxonomy" id="3031301"/>
    <lineage>
        <taxon>Bacteria</taxon>
        <taxon>Pseudomonadati</taxon>
        <taxon>Pseudomonadota</taxon>
        <taxon>Betaproteobacteria</taxon>
        <taxon>Neisseriales</taxon>
        <taxon>Chitinibacteraceae</taxon>
        <taxon>Parachitinimonas</taxon>
    </lineage>
</organism>
<dbReference type="EMBL" id="JARRAF010000198">
    <property type="protein sequence ID" value="MDK2127162.1"/>
    <property type="molecule type" value="Genomic_DNA"/>
</dbReference>
<evidence type="ECO:0000256" key="1">
    <source>
        <dbReference type="ARBA" id="ARBA00022737"/>
    </source>
</evidence>
<gene>
    <name evidence="2" type="ORF">PZA18_24300</name>
</gene>
<dbReference type="InterPro" id="IPR051210">
    <property type="entry name" value="Ub_ligase/GEF_domain"/>
</dbReference>
<dbReference type="Proteomes" id="UP001172778">
    <property type="component" value="Unassembled WGS sequence"/>
</dbReference>
<dbReference type="InterPro" id="IPR009091">
    <property type="entry name" value="RCC1/BLIP-II"/>
</dbReference>
<accession>A0ABT7E4B9</accession>
<proteinExistence type="predicted"/>
<comment type="caution">
    <text evidence="2">The sequence shown here is derived from an EMBL/GenBank/DDBJ whole genome shotgun (WGS) entry which is preliminary data.</text>
</comment>
<dbReference type="InterPro" id="IPR000408">
    <property type="entry name" value="Reg_chr_condens"/>
</dbReference>
<keyword evidence="3" id="KW-1185">Reference proteome</keyword>
<dbReference type="Gene3D" id="2.130.10.30">
    <property type="entry name" value="Regulator of chromosome condensation 1/beta-lactamase-inhibitor protein II"/>
    <property type="match status" value="1"/>
</dbReference>
<evidence type="ECO:0000313" key="2">
    <source>
        <dbReference type="EMBL" id="MDK2127162.1"/>
    </source>
</evidence>
<sequence length="139" mass="14851">SVFALSHDGELWQMSSNPKVAAKRLGTGYQDIISSSWHQLALKQDGSLWAFGNNSSGQLGTGTADGQDEPALVGTGFSAFAVGETFSLALKADGLMYTWGSDDFGQLGLGRHHPDPAPVRLPGLDEYRFETKPQGPLKN</sequence>
<reference evidence="2" key="1">
    <citation type="submission" date="2023-03" db="EMBL/GenBank/DDBJ databases">
        <title>Chitinimonas shenzhenensis gen. nov., sp. nov., a novel member of family Burkholderiaceae isolated from activated sludge collected in Shen Zhen, China.</title>
        <authorList>
            <person name="Wang X."/>
        </authorList>
    </citation>
    <scope>NUCLEOTIDE SEQUENCE</scope>
    <source>
        <strain evidence="2">DQS-5</strain>
    </source>
</reference>
<dbReference type="Pfam" id="PF00415">
    <property type="entry name" value="RCC1"/>
    <property type="match status" value="2"/>
</dbReference>
<dbReference type="SUPFAM" id="SSF50985">
    <property type="entry name" value="RCC1/BLIP-II"/>
    <property type="match status" value="1"/>
</dbReference>
<protein>
    <submittedName>
        <fullName evidence="2">Uncharacterized protein</fullName>
    </submittedName>
</protein>
<dbReference type="PANTHER" id="PTHR22870">
    <property type="entry name" value="REGULATOR OF CHROMOSOME CONDENSATION"/>
    <property type="match status" value="1"/>
</dbReference>
<dbReference type="RefSeq" id="WP_308447462.1">
    <property type="nucleotide sequence ID" value="NZ_JARRAF010000198.1"/>
</dbReference>
<feature type="non-terminal residue" evidence="2">
    <location>
        <position position="139"/>
    </location>
</feature>
<dbReference type="PROSITE" id="PS50012">
    <property type="entry name" value="RCC1_3"/>
    <property type="match status" value="2"/>
</dbReference>
<keyword evidence="1" id="KW-0677">Repeat</keyword>
<dbReference type="PANTHER" id="PTHR22870:SF466">
    <property type="entry name" value="ANKYRIN REPEAT-CONTAINING PROTEIN"/>
    <property type="match status" value="1"/>
</dbReference>
<evidence type="ECO:0000313" key="3">
    <source>
        <dbReference type="Proteomes" id="UP001172778"/>
    </source>
</evidence>
<feature type="non-terminal residue" evidence="2">
    <location>
        <position position="1"/>
    </location>
</feature>